<dbReference type="SMR" id="A0A194WAN3"/>
<feature type="compositionally biased region" description="Polar residues" evidence="1">
    <location>
        <begin position="344"/>
        <end position="353"/>
    </location>
</feature>
<reference evidence="2" key="1">
    <citation type="submission" date="2014-12" db="EMBL/GenBank/DDBJ databases">
        <title>Genome Sequence of Valsa Canker Pathogens Uncovers a Specific Adaption of Colonization on Woody Bark.</title>
        <authorList>
            <person name="Yin Z."/>
            <person name="Liu H."/>
            <person name="Gao X."/>
            <person name="Li Z."/>
            <person name="Song N."/>
            <person name="Ke X."/>
            <person name="Dai Q."/>
            <person name="Wu Y."/>
            <person name="Sun Y."/>
            <person name="Xu J.-R."/>
            <person name="Kang Z.K."/>
            <person name="Wang L."/>
            <person name="Huang L."/>
        </authorList>
    </citation>
    <scope>NUCLEOTIDE SEQUENCE [LARGE SCALE GENOMIC DNA]</scope>
    <source>
        <strain evidence="2">03-8</strain>
    </source>
</reference>
<sequence length="510" mass="56044">MSSSDADVSDVDSPDVGSPDVGSPDVGSSDVGSSDMGSFTIPPNPFMCSPIRPGESYSAFAQRFRTHRDAARRRIVDEYYREREARLPSPELYPGEAQDDAEMVRRIEEDIYWESRPPQEFFASLYEYPVARAHRLGIPYMVDDGPPWSLTDAENQPYIRPEDREWLDAMDELPSNQGRPVPGASQTAPLSRRDGRDGPEEDGNDQGRTIRSQTVSQKRKRELEEGGGLDGPAKRTRANTHAEATETAATSRQKRKRGQGDDREGQGPAKRARADSNAAIPEAAGPSKATATSRHKRKRGDDREVQGPAKRARADTNLVTSEAAATPKHKRKRGQPVEGDHSTQARSTRSQSGTRKRRTNTTSTITIPPPEVSEPGSKREVVPDEPLQTPQERVKRKRRAGKAARQLQELQAPLGSSLATTTNGAGERKRNSSSAAAGKKSPPPPAQTVRITRAQRQLLSGEDAQLYQLGQRGELNIQGLHGREKSKDTTANKRRSARAEIGTRAAQDRT</sequence>
<feature type="region of interest" description="Disordered" evidence="1">
    <location>
        <begin position="141"/>
        <end position="449"/>
    </location>
</feature>
<accession>A0A194WAN3</accession>
<feature type="compositionally biased region" description="Polar residues" evidence="1">
    <location>
        <begin position="206"/>
        <end position="216"/>
    </location>
</feature>
<gene>
    <name evidence="2" type="ORF">VM1G_08760</name>
</gene>
<feature type="compositionally biased region" description="Low complexity" evidence="1">
    <location>
        <begin position="14"/>
        <end position="38"/>
    </location>
</feature>
<keyword evidence="3" id="KW-1185">Reference proteome</keyword>
<evidence type="ECO:0000313" key="2">
    <source>
        <dbReference type="EMBL" id="KUI73494.1"/>
    </source>
</evidence>
<evidence type="ECO:0000256" key="1">
    <source>
        <dbReference type="SAM" id="MobiDB-lite"/>
    </source>
</evidence>
<feature type="compositionally biased region" description="Basic and acidic residues" evidence="1">
    <location>
        <begin position="481"/>
        <end position="491"/>
    </location>
</feature>
<feature type="compositionally biased region" description="Low complexity" evidence="1">
    <location>
        <begin position="239"/>
        <end position="250"/>
    </location>
</feature>
<evidence type="ECO:0000313" key="3">
    <source>
        <dbReference type="Proteomes" id="UP000078559"/>
    </source>
</evidence>
<feature type="region of interest" description="Disordered" evidence="1">
    <location>
        <begin position="1"/>
        <end position="47"/>
    </location>
</feature>
<feature type="compositionally biased region" description="Polar residues" evidence="1">
    <location>
        <begin position="174"/>
        <end position="189"/>
    </location>
</feature>
<dbReference type="OrthoDB" id="10672546at2759"/>
<dbReference type="Proteomes" id="UP000078559">
    <property type="component" value="Chromosome 10"/>
</dbReference>
<feature type="region of interest" description="Disordered" evidence="1">
    <location>
        <begin position="474"/>
        <end position="510"/>
    </location>
</feature>
<name>A0A194WAN3_CYTMA</name>
<dbReference type="EMBL" id="CM003107">
    <property type="protein sequence ID" value="KUI73494.1"/>
    <property type="molecule type" value="Genomic_DNA"/>
</dbReference>
<proteinExistence type="predicted"/>
<dbReference type="AlphaFoldDB" id="A0A194WAN3"/>
<protein>
    <submittedName>
        <fullName evidence="2">Uncharacterized protein</fullName>
    </submittedName>
</protein>
<organism evidence="2 3">
    <name type="scientific">Cytospora mali</name>
    <name type="common">Apple Valsa canker fungus</name>
    <name type="synonym">Valsa mali</name>
    <dbReference type="NCBI Taxonomy" id="578113"/>
    <lineage>
        <taxon>Eukaryota</taxon>
        <taxon>Fungi</taxon>
        <taxon>Dikarya</taxon>
        <taxon>Ascomycota</taxon>
        <taxon>Pezizomycotina</taxon>
        <taxon>Sordariomycetes</taxon>
        <taxon>Sordariomycetidae</taxon>
        <taxon>Diaporthales</taxon>
        <taxon>Cytosporaceae</taxon>
        <taxon>Cytospora</taxon>
    </lineage>
</organism>